<proteinExistence type="predicted"/>
<name>A0A1M5AT62_9BACT</name>
<dbReference type="EMBL" id="FQUM01000004">
    <property type="protein sequence ID" value="SHF33394.1"/>
    <property type="molecule type" value="Genomic_DNA"/>
</dbReference>
<accession>A0A1M5AT62</accession>
<organism evidence="1 2">
    <name type="scientific">Mariniphaga anaerophila</name>
    <dbReference type="NCBI Taxonomy" id="1484053"/>
    <lineage>
        <taxon>Bacteria</taxon>
        <taxon>Pseudomonadati</taxon>
        <taxon>Bacteroidota</taxon>
        <taxon>Bacteroidia</taxon>
        <taxon>Marinilabiliales</taxon>
        <taxon>Prolixibacteraceae</taxon>
        <taxon>Mariniphaga</taxon>
    </lineage>
</organism>
<reference evidence="1 2" key="1">
    <citation type="submission" date="2016-11" db="EMBL/GenBank/DDBJ databases">
        <authorList>
            <person name="Jaros S."/>
            <person name="Januszkiewicz K."/>
            <person name="Wedrychowicz H."/>
        </authorList>
    </citation>
    <scope>NUCLEOTIDE SEQUENCE [LARGE SCALE GENOMIC DNA]</scope>
    <source>
        <strain evidence="1 2">DSM 26910</strain>
    </source>
</reference>
<gene>
    <name evidence="1" type="ORF">SAMN05444274_104458</name>
</gene>
<keyword evidence="2" id="KW-1185">Reference proteome</keyword>
<evidence type="ECO:0000313" key="1">
    <source>
        <dbReference type="EMBL" id="SHF33394.1"/>
    </source>
</evidence>
<sequence>SGTMDPKTTSGDREPVGENREFMLWRGKTRCGHIKLRCGGGISHCETENFRCGGSFFVVDTKNRIVAGENSLGRVKSPRGGSISTGCLKSMIYKLLSIVSFQFTFVFPEHILPIFANNPGFFGQQGISLVAQYFNFVAFAGSTV</sequence>
<dbReference type="AlphaFoldDB" id="A0A1M5AT62"/>
<protein>
    <submittedName>
        <fullName evidence="1">Uncharacterized protein</fullName>
    </submittedName>
</protein>
<evidence type="ECO:0000313" key="2">
    <source>
        <dbReference type="Proteomes" id="UP000184164"/>
    </source>
</evidence>
<dbReference type="Proteomes" id="UP000184164">
    <property type="component" value="Unassembled WGS sequence"/>
</dbReference>
<feature type="non-terminal residue" evidence="1">
    <location>
        <position position="1"/>
    </location>
</feature>